<proteinExistence type="inferred from homology"/>
<comment type="similarity">
    <text evidence="2">Belongs to the G-protein coupled receptor 1 family.</text>
</comment>
<feature type="transmembrane region" description="Helical" evidence="9">
    <location>
        <begin position="277"/>
        <end position="296"/>
    </location>
</feature>
<evidence type="ECO:0000259" key="11">
    <source>
        <dbReference type="PROSITE" id="PS50262"/>
    </source>
</evidence>
<feature type="signal peptide" evidence="10">
    <location>
        <begin position="1"/>
        <end position="21"/>
    </location>
</feature>
<dbReference type="GO" id="GO:0004983">
    <property type="term" value="F:neuropeptide Y receptor activity"/>
    <property type="evidence" value="ECO:0007669"/>
    <property type="project" value="InterPro"/>
</dbReference>
<dbReference type="Pfam" id="PF00001">
    <property type="entry name" value="7tm_1"/>
    <property type="match status" value="1"/>
</dbReference>
<dbReference type="InterPro" id="IPR000611">
    <property type="entry name" value="NPY_rcpt"/>
</dbReference>
<dbReference type="GO" id="GO:0005886">
    <property type="term" value="C:plasma membrane"/>
    <property type="evidence" value="ECO:0007669"/>
    <property type="project" value="TreeGrafter"/>
</dbReference>
<evidence type="ECO:0000256" key="10">
    <source>
        <dbReference type="SAM" id="SignalP"/>
    </source>
</evidence>
<evidence type="ECO:0000256" key="9">
    <source>
        <dbReference type="SAM" id="Phobius"/>
    </source>
</evidence>
<dbReference type="PROSITE" id="PS50262">
    <property type="entry name" value="G_PROTEIN_RECEP_F1_2"/>
    <property type="match status" value="1"/>
</dbReference>
<gene>
    <name evidence="12" type="ORF">T265_00683</name>
</gene>
<dbReference type="SUPFAM" id="SSF81321">
    <property type="entry name" value="Family A G protein-coupled receptor-like"/>
    <property type="match status" value="1"/>
</dbReference>
<dbReference type="GO" id="GO:0043005">
    <property type="term" value="C:neuron projection"/>
    <property type="evidence" value="ECO:0007669"/>
    <property type="project" value="TreeGrafter"/>
</dbReference>
<evidence type="ECO:0000313" key="12">
    <source>
        <dbReference type="EMBL" id="KER33358.1"/>
    </source>
</evidence>
<dbReference type="AlphaFoldDB" id="A0A075A0W4"/>
<evidence type="ECO:0000256" key="6">
    <source>
        <dbReference type="ARBA" id="ARBA00023136"/>
    </source>
</evidence>
<dbReference type="GeneID" id="20314871"/>
<evidence type="ECO:0000256" key="7">
    <source>
        <dbReference type="ARBA" id="ARBA00023170"/>
    </source>
</evidence>
<feature type="transmembrane region" description="Helical" evidence="9">
    <location>
        <begin position="57"/>
        <end position="81"/>
    </location>
</feature>
<feature type="transmembrane region" description="Helical" evidence="9">
    <location>
        <begin position="132"/>
        <end position="156"/>
    </location>
</feature>
<dbReference type="PANTHER" id="PTHR24235">
    <property type="entry name" value="NEUROPEPTIDE Y RECEPTOR"/>
    <property type="match status" value="1"/>
</dbReference>
<keyword evidence="8" id="KW-0807">Transducer</keyword>
<evidence type="ECO:0000256" key="2">
    <source>
        <dbReference type="ARBA" id="ARBA00010663"/>
    </source>
</evidence>
<name>A0A075A0W4_OPIVI</name>
<evidence type="ECO:0000256" key="1">
    <source>
        <dbReference type="ARBA" id="ARBA00004141"/>
    </source>
</evidence>
<dbReference type="OrthoDB" id="9046662at2759"/>
<feature type="transmembrane region" description="Helical" evidence="9">
    <location>
        <begin position="316"/>
        <end position="341"/>
    </location>
</feature>
<dbReference type="InterPro" id="IPR017452">
    <property type="entry name" value="GPCR_Rhodpsn_7TM"/>
</dbReference>
<dbReference type="PRINTS" id="PR00237">
    <property type="entry name" value="GPCRRHODOPSN"/>
</dbReference>
<dbReference type="PANTHER" id="PTHR24235:SF29">
    <property type="entry name" value="GH23382P"/>
    <property type="match status" value="1"/>
</dbReference>
<feature type="transmembrane region" description="Helical" evidence="9">
    <location>
        <begin position="218"/>
        <end position="242"/>
    </location>
</feature>
<feature type="chain" id="PRO_5001704471" description="G-protein coupled receptors family 1 profile domain-containing protein" evidence="10">
    <location>
        <begin position="22"/>
        <end position="449"/>
    </location>
</feature>
<dbReference type="Gene3D" id="1.20.1070.10">
    <property type="entry name" value="Rhodopsin 7-helix transmembrane proteins"/>
    <property type="match status" value="1"/>
</dbReference>
<evidence type="ECO:0000256" key="8">
    <source>
        <dbReference type="ARBA" id="ARBA00023224"/>
    </source>
</evidence>
<feature type="domain" description="G-protein coupled receptors family 1 profile" evidence="11">
    <location>
        <begin position="73"/>
        <end position="338"/>
    </location>
</feature>
<keyword evidence="3 9" id="KW-0812">Transmembrane</keyword>
<dbReference type="GO" id="GO:0042923">
    <property type="term" value="F:neuropeptide binding"/>
    <property type="evidence" value="ECO:0007669"/>
    <property type="project" value="TreeGrafter"/>
</dbReference>
<dbReference type="RefSeq" id="XP_009162796.1">
    <property type="nucleotide sequence ID" value="XM_009164532.1"/>
</dbReference>
<dbReference type="CTD" id="20314871"/>
<dbReference type="PRINTS" id="PR01012">
    <property type="entry name" value="NRPEPTIDEYR"/>
</dbReference>
<keyword evidence="5" id="KW-0297">G-protein coupled receptor</keyword>
<accession>A0A075A0W4</accession>
<sequence length="449" mass="50761">MMPNALQLSVVFTHILSTCLARREASISVNGCSTKNQYNTLQNITCDVAKDIFAVKFIILFLYCLIAFVGLVGNILVVWVVSRTKSIQTITNIFIANLAVSDILMCLVATPFTPVSLYMESWTLPEAVCKLLPITMAVSVYVSTLTSMAIALDRFFVIVHPFIPRMRIWLCFFIIITIWVVAVLISLPLAVYHRKQSNDHGRVWTCQEHWPKESSREVFTIVSFFLQFIVPCAIISVCYFRISLILRKRLRNKIGSGTKLRLQAENEIRRKKRTNSILIAMVAIFVICWIPLNVLLTAMDILSEVRIQTLLGPQYFTLVFFVCHLCGMSSAVYNPFLYAWMNENFKREVHRILPCFCSQAGQTHNTQQQTAGAEYTALATNGRQLTIPNPSFAEQPVQLCMNPINCVGETWTDERSVVRTELRASEASVKCSTFSTSEERIMAATNASC</sequence>
<reference evidence="12 13" key="1">
    <citation type="submission" date="2013-11" db="EMBL/GenBank/DDBJ databases">
        <title>Opisthorchis viverrini - life in the bile duct.</title>
        <authorList>
            <person name="Young N.D."/>
            <person name="Nagarajan N."/>
            <person name="Lin S.J."/>
            <person name="Korhonen P.K."/>
            <person name="Jex A.R."/>
            <person name="Hall R.S."/>
            <person name="Safavi-Hemami H."/>
            <person name="Kaewkong W."/>
            <person name="Bertrand D."/>
            <person name="Gao S."/>
            <person name="Seet Q."/>
            <person name="Wongkham S."/>
            <person name="Teh B.T."/>
            <person name="Wongkham C."/>
            <person name="Intapan P.M."/>
            <person name="Maleewong W."/>
            <person name="Yang X."/>
            <person name="Hu M."/>
            <person name="Wang Z."/>
            <person name="Hofmann A."/>
            <person name="Sternberg P.W."/>
            <person name="Tan P."/>
            <person name="Wang J."/>
            <person name="Gasser R.B."/>
        </authorList>
    </citation>
    <scope>NUCLEOTIDE SEQUENCE [LARGE SCALE GENOMIC DNA]</scope>
</reference>
<keyword evidence="13" id="KW-1185">Reference proteome</keyword>
<dbReference type="SMART" id="SM01381">
    <property type="entry name" value="7TM_GPCR_Srsx"/>
    <property type="match status" value="1"/>
</dbReference>
<feature type="transmembrane region" description="Helical" evidence="9">
    <location>
        <begin position="93"/>
        <end position="112"/>
    </location>
</feature>
<dbReference type="InterPro" id="IPR000276">
    <property type="entry name" value="GPCR_Rhodpsn"/>
</dbReference>
<dbReference type="STRING" id="6198.A0A075A0W4"/>
<evidence type="ECO:0000313" key="13">
    <source>
        <dbReference type="Proteomes" id="UP000054324"/>
    </source>
</evidence>
<dbReference type="KEGG" id="ovi:T265_00683"/>
<evidence type="ECO:0000256" key="5">
    <source>
        <dbReference type="ARBA" id="ARBA00023040"/>
    </source>
</evidence>
<evidence type="ECO:0000256" key="4">
    <source>
        <dbReference type="ARBA" id="ARBA00022989"/>
    </source>
</evidence>
<organism evidence="12 13">
    <name type="scientific">Opisthorchis viverrini</name>
    <name type="common">Southeast Asian liver fluke</name>
    <dbReference type="NCBI Taxonomy" id="6198"/>
    <lineage>
        <taxon>Eukaryota</taxon>
        <taxon>Metazoa</taxon>
        <taxon>Spiralia</taxon>
        <taxon>Lophotrochozoa</taxon>
        <taxon>Platyhelminthes</taxon>
        <taxon>Trematoda</taxon>
        <taxon>Digenea</taxon>
        <taxon>Opisthorchiida</taxon>
        <taxon>Opisthorchiata</taxon>
        <taxon>Opisthorchiidae</taxon>
        <taxon>Opisthorchis</taxon>
    </lineage>
</organism>
<keyword evidence="4 9" id="KW-1133">Transmembrane helix</keyword>
<dbReference type="Proteomes" id="UP000054324">
    <property type="component" value="Unassembled WGS sequence"/>
</dbReference>
<evidence type="ECO:0000256" key="3">
    <source>
        <dbReference type="ARBA" id="ARBA00022692"/>
    </source>
</evidence>
<protein>
    <recommendedName>
        <fullName evidence="11">G-protein coupled receptors family 1 profile domain-containing protein</fullName>
    </recommendedName>
</protein>
<keyword evidence="10" id="KW-0732">Signal</keyword>
<dbReference type="CDD" id="cd15203">
    <property type="entry name" value="7tmA_NPYR-like"/>
    <property type="match status" value="1"/>
</dbReference>
<feature type="transmembrane region" description="Helical" evidence="9">
    <location>
        <begin position="168"/>
        <end position="192"/>
    </location>
</feature>
<keyword evidence="6 9" id="KW-0472">Membrane</keyword>
<dbReference type="EMBL" id="KL596625">
    <property type="protein sequence ID" value="KER33358.1"/>
    <property type="molecule type" value="Genomic_DNA"/>
</dbReference>
<keyword evidence="7" id="KW-0675">Receptor</keyword>
<comment type="subcellular location">
    <subcellularLocation>
        <location evidence="1">Membrane</location>
        <topology evidence="1">Multi-pass membrane protein</topology>
    </subcellularLocation>
</comment>